<dbReference type="Proteomes" id="UP000521943">
    <property type="component" value="Unassembled WGS sequence"/>
</dbReference>
<evidence type="ECO:0000256" key="3">
    <source>
        <dbReference type="SAM" id="MobiDB-lite"/>
    </source>
</evidence>
<dbReference type="OrthoDB" id="68090at2759"/>
<accession>A0A8H6ID91</accession>
<reference evidence="5 6" key="1">
    <citation type="submission" date="2020-07" db="EMBL/GenBank/DDBJ databases">
        <title>Comparative genomics of pyrophilous fungi reveals a link between fire events and developmental genes.</title>
        <authorList>
            <consortium name="DOE Joint Genome Institute"/>
            <person name="Steindorff A.S."/>
            <person name="Carver A."/>
            <person name="Calhoun S."/>
            <person name="Stillman K."/>
            <person name="Liu H."/>
            <person name="Lipzen A."/>
            <person name="Pangilinan J."/>
            <person name="Labutti K."/>
            <person name="Bruns T.D."/>
            <person name="Grigoriev I.V."/>
        </authorList>
    </citation>
    <scope>NUCLEOTIDE SEQUENCE [LARGE SCALE GENOMIC DNA]</scope>
    <source>
        <strain evidence="5 6">CBS 144469</strain>
    </source>
</reference>
<dbReference type="InterPro" id="IPR021625">
    <property type="entry name" value="PI31_Prot_N"/>
</dbReference>
<keyword evidence="2 5" id="KW-0647">Proteasome</keyword>
<feature type="compositionally biased region" description="Polar residues" evidence="3">
    <location>
        <begin position="166"/>
        <end position="176"/>
    </location>
</feature>
<dbReference type="InterPro" id="IPR045128">
    <property type="entry name" value="PI31-like"/>
</dbReference>
<dbReference type="PANTHER" id="PTHR13266">
    <property type="entry name" value="PROTEASOME INHIBITOR"/>
    <property type="match status" value="1"/>
</dbReference>
<sequence>MSNILDASALISLLPTLLPENAKTLACPQDGLAALIHSAFTALAFRLIAVNDSTSEITSGNILPPQWNKNGPGDYSFKYRHDQSSLEFLIKVSKLGTRTVVNAIAIETDKVASLDLCTDDFTSPSFYPHDLAQSAEKPLIHGFISSNRLKIIQKLIPGLQKEVPTSAGSQPSTSRDPTPARPQAGRPPNAPDYDPYGQSRPYPPRNPLEIGRSDLDPFPPQSVLPSFPLPSRRDRNDPQQGPWGGDGARFDPVGPAPPNRPPRGPFPPGGGNLRDPDNDEFMPPGMGMGFGGNGNMFS</sequence>
<dbReference type="AlphaFoldDB" id="A0A8H6ID91"/>
<feature type="domain" description="PI31 proteasome regulator N-terminal" evidence="4">
    <location>
        <begin position="23"/>
        <end position="162"/>
    </location>
</feature>
<dbReference type="GO" id="GO:0000502">
    <property type="term" value="C:proteasome complex"/>
    <property type="evidence" value="ECO:0007669"/>
    <property type="project" value="UniProtKB-KW"/>
</dbReference>
<dbReference type="GO" id="GO:0004866">
    <property type="term" value="F:endopeptidase inhibitor activity"/>
    <property type="evidence" value="ECO:0007669"/>
    <property type="project" value="InterPro"/>
</dbReference>
<feature type="region of interest" description="Disordered" evidence="3">
    <location>
        <begin position="161"/>
        <end position="298"/>
    </location>
</feature>
<protein>
    <submittedName>
        <fullName evidence="5">PI31 proteasome regulator N-terminal-domain-containing protein</fullName>
    </submittedName>
</protein>
<comment type="caution">
    <text evidence="5">The sequence shown here is derived from an EMBL/GenBank/DDBJ whole genome shotgun (WGS) entry which is preliminary data.</text>
</comment>
<feature type="compositionally biased region" description="Pro residues" evidence="3">
    <location>
        <begin position="254"/>
        <end position="268"/>
    </location>
</feature>
<dbReference type="EMBL" id="JACGCI010000008">
    <property type="protein sequence ID" value="KAF6762359.1"/>
    <property type="molecule type" value="Genomic_DNA"/>
</dbReference>
<name>A0A8H6ID91_9AGAR</name>
<evidence type="ECO:0000313" key="6">
    <source>
        <dbReference type="Proteomes" id="UP000521943"/>
    </source>
</evidence>
<dbReference type="GO" id="GO:0070628">
    <property type="term" value="F:proteasome binding"/>
    <property type="evidence" value="ECO:0007669"/>
    <property type="project" value="InterPro"/>
</dbReference>
<keyword evidence="6" id="KW-1185">Reference proteome</keyword>
<evidence type="ECO:0000256" key="2">
    <source>
        <dbReference type="ARBA" id="ARBA00022942"/>
    </source>
</evidence>
<feature type="compositionally biased region" description="Gly residues" evidence="3">
    <location>
        <begin position="286"/>
        <end position="298"/>
    </location>
</feature>
<evidence type="ECO:0000256" key="1">
    <source>
        <dbReference type="ARBA" id="ARBA00006405"/>
    </source>
</evidence>
<dbReference type="Gene3D" id="3.40.1000.30">
    <property type="match status" value="1"/>
</dbReference>
<organism evidence="5 6">
    <name type="scientific">Ephemerocybe angulata</name>
    <dbReference type="NCBI Taxonomy" id="980116"/>
    <lineage>
        <taxon>Eukaryota</taxon>
        <taxon>Fungi</taxon>
        <taxon>Dikarya</taxon>
        <taxon>Basidiomycota</taxon>
        <taxon>Agaricomycotina</taxon>
        <taxon>Agaricomycetes</taxon>
        <taxon>Agaricomycetidae</taxon>
        <taxon>Agaricales</taxon>
        <taxon>Agaricineae</taxon>
        <taxon>Psathyrellaceae</taxon>
        <taxon>Ephemerocybe</taxon>
    </lineage>
</organism>
<evidence type="ECO:0000313" key="5">
    <source>
        <dbReference type="EMBL" id="KAF6762359.1"/>
    </source>
</evidence>
<gene>
    <name evidence="5" type="ORF">DFP72DRAFT_878628</name>
</gene>
<dbReference type="GO" id="GO:0043161">
    <property type="term" value="P:proteasome-mediated ubiquitin-dependent protein catabolic process"/>
    <property type="evidence" value="ECO:0007669"/>
    <property type="project" value="InterPro"/>
</dbReference>
<dbReference type="Pfam" id="PF11566">
    <property type="entry name" value="PI31_Prot_N"/>
    <property type="match status" value="1"/>
</dbReference>
<comment type="similarity">
    <text evidence="1">Belongs to the proteasome inhibitor PI31 family.</text>
</comment>
<dbReference type="PANTHER" id="PTHR13266:SF1">
    <property type="entry name" value="PROTEASOME INHIBITOR PI31 SUBUNIT"/>
    <property type="match status" value="1"/>
</dbReference>
<evidence type="ECO:0000259" key="4">
    <source>
        <dbReference type="Pfam" id="PF11566"/>
    </source>
</evidence>
<proteinExistence type="inferred from homology"/>